<evidence type="ECO:0000256" key="1">
    <source>
        <dbReference type="SAM" id="MobiDB-lite"/>
    </source>
</evidence>
<gene>
    <name evidence="2" type="ORF">DW674_06050</name>
</gene>
<feature type="region of interest" description="Disordered" evidence="1">
    <location>
        <begin position="322"/>
        <end position="347"/>
    </location>
</feature>
<sequence>MAKRTPGLEKVVSIIPKAIHELGPKQEREFYQHWVLWHWEDIVGKAYAQNVKAVRIEREVLYVCCRNPAWSNETRYQMPRIIQKVNNYAGGEMIKDIRFSRSWSIADWDAHDAAADTTAKASEAPSVPEVNVGRERAKMPLDAADIKAAETVSEGLEDEDLACKLRQLYRNGRQLNKLRRARGWKPCPTCGHLCPPQAASCSSCRRKREEDVRARIRAVLRDIPWARCKEVCEYVPECTPQLLNEQRAALVQLVAAKVAVNDRTSMEAKTLVMLYRCLPPDKLTEDAIRRALYELRFNMYWPPDYKMPKRYEAIPLRHAQKRQYGKRAAQAKSQQAGAEKAENAEKG</sequence>
<dbReference type="Proteomes" id="UP000283442">
    <property type="component" value="Unassembled WGS sequence"/>
</dbReference>
<dbReference type="InterPro" id="IPR007922">
    <property type="entry name" value="DciA-like"/>
</dbReference>
<dbReference type="Pfam" id="PF05258">
    <property type="entry name" value="DciA"/>
    <property type="match status" value="1"/>
</dbReference>
<dbReference type="OrthoDB" id="46633at2"/>
<evidence type="ECO:0000313" key="2">
    <source>
        <dbReference type="EMBL" id="RHF51784.1"/>
    </source>
</evidence>
<reference evidence="2 3" key="1">
    <citation type="submission" date="2018-08" db="EMBL/GenBank/DDBJ databases">
        <title>A genome reference for cultivated species of the human gut microbiota.</title>
        <authorList>
            <person name="Zou Y."/>
            <person name="Xue W."/>
            <person name="Luo G."/>
        </authorList>
    </citation>
    <scope>NUCLEOTIDE SEQUENCE [LARGE SCALE GENOMIC DNA]</scope>
    <source>
        <strain evidence="2 3">AM25-21AC</strain>
    </source>
</reference>
<comment type="caution">
    <text evidence="2">The sequence shown here is derived from an EMBL/GenBank/DDBJ whole genome shotgun (WGS) entry which is preliminary data.</text>
</comment>
<dbReference type="AlphaFoldDB" id="A0A414NX10"/>
<dbReference type="PANTHER" id="PTHR36456:SF1">
    <property type="entry name" value="UPF0232 PROTEIN SCO3875"/>
    <property type="match status" value="1"/>
</dbReference>
<proteinExistence type="predicted"/>
<dbReference type="PANTHER" id="PTHR36456">
    <property type="entry name" value="UPF0232 PROTEIN SCO3875"/>
    <property type="match status" value="1"/>
</dbReference>
<organism evidence="2 3">
    <name type="scientific">Mitsuokella multacida</name>
    <dbReference type="NCBI Taxonomy" id="52226"/>
    <lineage>
        <taxon>Bacteria</taxon>
        <taxon>Bacillati</taxon>
        <taxon>Bacillota</taxon>
        <taxon>Negativicutes</taxon>
        <taxon>Selenomonadales</taxon>
        <taxon>Selenomonadaceae</taxon>
        <taxon>Mitsuokella</taxon>
    </lineage>
</organism>
<protein>
    <submittedName>
        <fullName evidence="2">DUF721 domain-containing protein</fullName>
    </submittedName>
</protein>
<dbReference type="RefSeq" id="WP_118175971.1">
    <property type="nucleotide sequence ID" value="NZ_JAQEAO010000002.1"/>
</dbReference>
<name>A0A414NX10_9FIRM</name>
<accession>A0A414NX10</accession>
<dbReference type="EMBL" id="QRHE01000005">
    <property type="protein sequence ID" value="RHF51784.1"/>
    <property type="molecule type" value="Genomic_DNA"/>
</dbReference>
<evidence type="ECO:0000313" key="3">
    <source>
        <dbReference type="Proteomes" id="UP000283442"/>
    </source>
</evidence>